<dbReference type="InterPro" id="IPR050109">
    <property type="entry name" value="HTH-type_TetR-like_transc_reg"/>
</dbReference>
<dbReference type="Gene3D" id="1.10.357.10">
    <property type="entry name" value="Tetracycline Repressor, domain 2"/>
    <property type="match status" value="1"/>
</dbReference>
<dbReference type="Pfam" id="PF17940">
    <property type="entry name" value="TetR_C_31"/>
    <property type="match status" value="1"/>
</dbReference>
<dbReference type="AlphaFoldDB" id="A0A1G8XCM8"/>
<organism evidence="5 6">
    <name type="scientific">Actinopolyspora mzabensis</name>
    <dbReference type="NCBI Taxonomy" id="995066"/>
    <lineage>
        <taxon>Bacteria</taxon>
        <taxon>Bacillati</taxon>
        <taxon>Actinomycetota</taxon>
        <taxon>Actinomycetes</taxon>
        <taxon>Actinopolysporales</taxon>
        <taxon>Actinopolysporaceae</taxon>
        <taxon>Actinopolyspora</taxon>
    </lineage>
</organism>
<evidence type="ECO:0000313" key="6">
    <source>
        <dbReference type="Proteomes" id="UP000199213"/>
    </source>
</evidence>
<dbReference type="OrthoDB" id="6929199at2"/>
<dbReference type="Pfam" id="PF00440">
    <property type="entry name" value="TetR_N"/>
    <property type="match status" value="1"/>
</dbReference>
<evidence type="ECO:0000256" key="2">
    <source>
        <dbReference type="PROSITE-ProRule" id="PRU00335"/>
    </source>
</evidence>
<name>A0A1G8XCM8_ACTMZ</name>
<dbReference type="EMBL" id="FNFM01000002">
    <property type="protein sequence ID" value="SDJ88136.1"/>
    <property type="molecule type" value="Genomic_DNA"/>
</dbReference>
<feature type="region of interest" description="Disordered" evidence="3">
    <location>
        <begin position="1"/>
        <end position="20"/>
    </location>
</feature>
<dbReference type="PANTHER" id="PTHR30055:SF231">
    <property type="entry name" value="TRANSCRIPTIONAL REGULATORY PROTEIN (PROBABLY DEOR-FAMILY)-RELATED"/>
    <property type="match status" value="1"/>
</dbReference>
<dbReference type="SUPFAM" id="SSF48498">
    <property type="entry name" value="Tetracyclin repressor-like, C-terminal domain"/>
    <property type="match status" value="1"/>
</dbReference>
<evidence type="ECO:0000259" key="4">
    <source>
        <dbReference type="PROSITE" id="PS50977"/>
    </source>
</evidence>
<dbReference type="SUPFAM" id="SSF46689">
    <property type="entry name" value="Homeodomain-like"/>
    <property type="match status" value="1"/>
</dbReference>
<evidence type="ECO:0000313" key="5">
    <source>
        <dbReference type="EMBL" id="SDJ88136.1"/>
    </source>
</evidence>
<keyword evidence="1 2" id="KW-0238">DNA-binding</keyword>
<dbReference type="InterPro" id="IPR009057">
    <property type="entry name" value="Homeodomain-like_sf"/>
</dbReference>
<dbReference type="InterPro" id="IPR041583">
    <property type="entry name" value="TetR_C_31"/>
</dbReference>
<evidence type="ECO:0000256" key="1">
    <source>
        <dbReference type="ARBA" id="ARBA00023125"/>
    </source>
</evidence>
<feature type="DNA-binding region" description="H-T-H motif" evidence="2">
    <location>
        <begin position="42"/>
        <end position="61"/>
    </location>
</feature>
<dbReference type="PROSITE" id="PS50977">
    <property type="entry name" value="HTH_TETR_2"/>
    <property type="match status" value="1"/>
</dbReference>
<keyword evidence="6" id="KW-1185">Reference proteome</keyword>
<dbReference type="InterPro" id="IPR036271">
    <property type="entry name" value="Tet_transcr_reg_TetR-rel_C_sf"/>
</dbReference>
<gene>
    <name evidence="5" type="ORF">SAMN04487820_102503</name>
</gene>
<dbReference type="PANTHER" id="PTHR30055">
    <property type="entry name" value="HTH-TYPE TRANSCRIPTIONAL REGULATOR RUTR"/>
    <property type="match status" value="1"/>
</dbReference>
<evidence type="ECO:0000256" key="3">
    <source>
        <dbReference type="SAM" id="MobiDB-lite"/>
    </source>
</evidence>
<feature type="compositionally biased region" description="Basic and acidic residues" evidence="3">
    <location>
        <begin position="9"/>
        <end position="20"/>
    </location>
</feature>
<feature type="domain" description="HTH tetR-type" evidence="4">
    <location>
        <begin position="19"/>
        <end position="79"/>
    </location>
</feature>
<dbReference type="GO" id="GO:0000976">
    <property type="term" value="F:transcription cis-regulatory region binding"/>
    <property type="evidence" value="ECO:0007669"/>
    <property type="project" value="TreeGrafter"/>
</dbReference>
<dbReference type="RefSeq" id="WP_092626762.1">
    <property type="nucleotide sequence ID" value="NZ_FNFM01000002.1"/>
</dbReference>
<sequence>MTHGGNPTEHSDGRRAKGERRRREIIDATLRVIERDGIAGVSHRNIAREAGVPPASIVYYFESIDGVLIAALLESCETMIAELRELTEQVVDDPEGWVTATAEMLSRMVREQRGRTLAEYELYLLAARRPALRPAARRWIEVATGYVHDTGTSDTGAVRALPAAIDGLLMQALIAEEPPGPEEFRPVLAHLVPER</sequence>
<dbReference type="GO" id="GO:0003700">
    <property type="term" value="F:DNA-binding transcription factor activity"/>
    <property type="evidence" value="ECO:0007669"/>
    <property type="project" value="TreeGrafter"/>
</dbReference>
<dbReference type="InterPro" id="IPR001647">
    <property type="entry name" value="HTH_TetR"/>
</dbReference>
<dbReference type="Proteomes" id="UP000199213">
    <property type="component" value="Unassembled WGS sequence"/>
</dbReference>
<accession>A0A1G8XCM8</accession>
<reference evidence="6" key="1">
    <citation type="submission" date="2016-10" db="EMBL/GenBank/DDBJ databases">
        <authorList>
            <person name="Varghese N."/>
            <person name="Submissions S."/>
        </authorList>
    </citation>
    <scope>NUCLEOTIDE SEQUENCE [LARGE SCALE GENOMIC DNA]</scope>
    <source>
        <strain evidence="6">DSM 45460</strain>
    </source>
</reference>
<proteinExistence type="predicted"/>
<protein>
    <submittedName>
        <fullName evidence="5">Transcriptional regulator, TetR family</fullName>
    </submittedName>
</protein>